<dbReference type="PROSITE" id="PS50949">
    <property type="entry name" value="HTH_GNTR"/>
    <property type="match status" value="1"/>
</dbReference>
<dbReference type="KEGG" id="zal:AZF00_02490"/>
<dbReference type="Proteomes" id="UP000074119">
    <property type="component" value="Chromosome"/>
</dbReference>
<evidence type="ECO:0000256" key="2">
    <source>
        <dbReference type="ARBA" id="ARBA00022576"/>
    </source>
</evidence>
<dbReference type="PANTHER" id="PTHR46577">
    <property type="entry name" value="HTH-TYPE TRANSCRIPTIONAL REGULATORY PROTEIN GABR"/>
    <property type="match status" value="1"/>
</dbReference>
<keyword evidence="2" id="KW-0032">Aminotransferase</keyword>
<dbReference type="Gene3D" id="1.10.10.10">
    <property type="entry name" value="Winged helix-like DNA-binding domain superfamily/Winged helix DNA-binding domain"/>
    <property type="match status" value="1"/>
</dbReference>
<keyword evidence="3" id="KW-0808">Transferase</keyword>
<accession>A0A127M1X7</accession>
<dbReference type="InterPro" id="IPR015421">
    <property type="entry name" value="PyrdxlP-dep_Trfase_major"/>
</dbReference>
<reference evidence="9 10" key="1">
    <citation type="submission" date="2015-12" db="EMBL/GenBank/DDBJ databases">
        <authorList>
            <person name="Shamseldin A."/>
            <person name="Moawad H."/>
            <person name="Abd El-Rahim W.M."/>
            <person name="Sadowsky M.J."/>
        </authorList>
    </citation>
    <scope>NUCLEOTIDE SEQUENCE [LARGE SCALE GENOMIC DNA]</scope>
    <source>
        <strain evidence="9 10">SM2</strain>
    </source>
</reference>
<dbReference type="PANTHER" id="PTHR46577:SF2">
    <property type="entry name" value="TRANSCRIPTIONAL REGULATORY PROTEIN"/>
    <property type="match status" value="1"/>
</dbReference>
<keyword evidence="7" id="KW-0804">Transcription</keyword>
<keyword evidence="6" id="KW-0238">DNA-binding</keyword>
<proteinExistence type="inferred from homology"/>
<dbReference type="InterPro" id="IPR015424">
    <property type="entry name" value="PyrdxlP-dep_Trfase"/>
</dbReference>
<feature type="domain" description="HTH gntR-type" evidence="8">
    <location>
        <begin position="1"/>
        <end position="69"/>
    </location>
</feature>
<dbReference type="InterPro" id="IPR000524">
    <property type="entry name" value="Tscrpt_reg_HTH_GntR"/>
</dbReference>
<dbReference type="Pfam" id="PF00392">
    <property type="entry name" value="GntR"/>
    <property type="match status" value="1"/>
</dbReference>
<keyword evidence="5" id="KW-0805">Transcription regulation</keyword>
<dbReference type="SUPFAM" id="SSF53383">
    <property type="entry name" value="PLP-dependent transferases"/>
    <property type="match status" value="1"/>
</dbReference>
<organism evidence="9 10">
    <name type="scientific">Zhongshania aliphaticivorans</name>
    <dbReference type="NCBI Taxonomy" id="1470434"/>
    <lineage>
        <taxon>Bacteria</taxon>
        <taxon>Pseudomonadati</taxon>
        <taxon>Pseudomonadota</taxon>
        <taxon>Gammaproteobacteria</taxon>
        <taxon>Cellvibrionales</taxon>
        <taxon>Spongiibacteraceae</taxon>
        <taxon>Zhongshania</taxon>
    </lineage>
</organism>
<evidence type="ECO:0000256" key="5">
    <source>
        <dbReference type="ARBA" id="ARBA00023015"/>
    </source>
</evidence>
<sequence>MKRYEKLAQDIRNLIHSGALASGERVPSIRHASKTYRVSPSTVYQAYFLLENQGLIRSQPRSGYYVCNTLKRQPALTRQVLSPTQVDVSELVFSVLGSLSNPSIIPLGSAFPCPSFFPMTRLSQSLAKASREMDIHSLVSYLPEGSVALRRQLLQRYAIADVHLGHDELVITNGALEALNLSLQAVTEPGDLVAVEAPAFYASLQALERLKLKAIAIPVDPVNGIDLPTMTEALKKHPIKAGWFMSNFQNPTSASMSDPKKQALVALFTKHKVPLIEDDVYQELYFGNIPPKSLKSFDTDGYVLHCSSFSKCLAPGYRIGWCAAGKYSTKIHRLKLMTTLSSSIPAQLGIANYLQYGGYDRHLRKLRDTLELQHGYMTAAIDRYFPKNTRLLSAAGGYFLWIELPEHIDSLQLFRAALNKNISIAPGPIFSATQGFKNCIRLNYGCSTWTSKLENAIKTLGTLINEH</sequence>
<dbReference type="EMBL" id="CP014544">
    <property type="protein sequence ID" value="AMO67236.1"/>
    <property type="molecule type" value="Genomic_DNA"/>
</dbReference>
<dbReference type="InterPro" id="IPR036390">
    <property type="entry name" value="WH_DNA-bd_sf"/>
</dbReference>
<name>A0A127M1X7_9GAMM</name>
<dbReference type="GO" id="GO:0003700">
    <property type="term" value="F:DNA-binding transcription factor activity"/>
    <property type="evidence" value="ECO:0007669"/>
    <property type="project" value="InterPro"/>
</dbReference>
<dbReference type="FunFam" id="3.40.640.10:FF:000023">
    <property type="entry name" value="Transcriptional regulator, GntR family"/>
    <property type="match status" value="1"/>
</dbReference>
<dbReference type="InterPro" id="IPR015422">
    <property type="entry name" value="PyrdxlP-dep_Trfase_small"/>
</dbReference>
<dbReference type="GO" id="GO:0003677">
    <property type="term" value="F:DNA binding"/>
    <property type="evidence" value="ECO:0007669"/>
    <property type="project" value="UniProtKB-KW"/>
</dbReference>
<evidence type="ECO:0000313" key="10">
    <source>
        <dbReference type="Proteomes" id="UP000074119"/>
    </source>
</evidence>
<evidence type="ECO:0000256" key="4">
    <source>
        <dbReference type="ARBA" id="ARBA00022898"/>
    </source>
</evidence>
<dbReference type="RefSeq" id="WP_062383012.1">
    <property type="nucleotide sequence ID" value="NZ_CP014544.1"/>
</dbReference>
<dbReference type="Pfam" id="PF00155">
    <property type="entry name" value="Aminotran_1_2"/>
    <property type="match status" value="1"/>
</dbReference>
<protein>
    <submittedName>
        <fullName evidence="9">GntR family transcriptional regulator</fullName>
    </submittedName>
</protein>
<keyword evidence="4" id="KW-0663">Pyridoxal phosphate</keyword>
<evidence type="ECO:0000256" key="3">
    <source>
        <dbReference type="ARBA" id="ARBA00022679"/>
    </source>
</evidence>
<dbReference type="GO" id="GO:0008483">
    <property type="term" value="F:transaminase activity"/>
    <property type="evidence" value="ECO:0007669"/>
    <property type="project" value="UniProtKB-KW"/>
</dbReference>
<dbReference type="Gene3D" id="3.40.640.10">
    <property type="entry name" value="Type I PLP-dependent aspartate aminotransferase-like (Major domain)"/>
    <property type="match status" value="1"/>
</dbReference>
<evidence type="ECO:0000259" key="8">
    <source>
        <dbReference type="PROSITE" id="PS50949"/>
    </source>
</evidence>
<evidence type="ECO:0000256" key="7">
    <source>
        <dbReference type="ARBA" id="ARBA00023163"/>
    </source>
</evidence>
<dbReference type="SMART" id="SM00345">
    <property type="entry name" value="HTH_GNTR"/>
    <property type="match status" value="1"/>
</dbReference>
<dbReference type="GO" id="GO:0030170">
    <property type="term" value="F:pyridoxal phosphate binding"/>
    <property type="evidence" value="ECO:0007669"/>
    <property type="project" value="InterPro"/>
</dbReference>
<dbReference type="AlphaFoldDB" id="A0A127M1X7"/>
<comment type="similarity">
    <text evidence="1">In the C-terminal section; belongs to the class-I pyridoxal-phosphate-dependent aminotransferase family.</text>
</comment>
<evidence type="ECO:0000256" key="1">
    <source>
        <dbReference type="ARBA" id="ARBA00005384"/>
    </source>
</evidence>
<gene>
    <name evidence="9" type="ORF">AZF00_02490</name>
</gene>
<evidence type="ECO:0000313" key="9">
    <source>
        <dbReference type="EMBL" id="AMO67236.1"/>
    </source>
</evidence>
<dbReference type="InterPro" id="IPR004839">
    <property type="entry name" value="Aminotransferase_I/II_large"/>
</dbReference>
<dbReference type="CDD" id="cd07377">
    <property type="entry name" value="WHTH_GntR"/>
    <property type="match status" value="1"/>
</dbReference>
<dbReference type="InterPro" id="IPR036388">
    <property type="entry name" value="WH-like_DNA-bd_sf"/>
</dbReference>
<dbReference type="InterPro" id="IPR051446">
    <property type="entry name" value="HTH_trans_reg/aminotransferase"/>
</dbReference>
<dbReference type="CDD" id="cd00609">
    <property type="entry name" value="AAT_like"/>
    <property type="match status" value="1"/>
</dbReference>
<dbReference type="SUPFAM" id="SSF46785">
    <property type="entry name" value="Winged helix' DNA-binding domain"/>
    <property type="match status" value="1"/>
</dbReference>
<evidence type="ECO:0000256" key="6">
    <source>
        <dbReference type="ARBA" id="ARBA00023125"/>
    </source>
</evidence>
<dbReference type="Gene3D" id="3.90.1150.10">
    <property type="entry name" value="Aspartate Aminotransferase, domain 1"/>
    <property type="match status" value="1"/>
</dbReference>
<dbReference type="STRING" id="1470434.AZF00_02490"/>